<organism evidence="1 2">
    <name type="scientific">Agathobacter rectalis</name>
    <dbReference type="NCBI Taxonomy" id="39491"/>
    <lineage>
        <taxon>Bacteria</taxon>
        <taxon>Bacillati</taxon>
        <taxon>Bacillota</taxon>
        <taxon>Clostridia</taxon>
        <taxon>Lachnospirales</taxon>
        <taxon>Lachnospiraceae</taxon>
        <taxon>Agathobacter</taxon>
    </lineage>
</organism>
<feature type="non-terminal residue" evidence="1">
    <location>
        <position position="66"/>
    </location>
</feature>
<dbReference type="EMBL" id="JAJCJQ010000046">
    <property type="protein sequence ID" value="MCB6962300.1"/>
    <property type="molecule type" value="Genomic_DNA"/>
</dbReference>
<sequence>METICSYKIPESAVKRISGIFAVYKNCGYHAHILWKIPLKYALIEVYSSKGDERNGEICKSWKQCI</sequence>
<evidence type="ECO:0000313" key="2">
    <source>
        <dbReference type="Proteomes" id="UP001197741"/>
    </source>
</evidence>
<evidence type="ECO:0000313" key="1">
    <source>
        <dbReference type="EMBL" id="MCB6962300.1"/>
    </source>
</evidence>
<name>A0AAW4UUJ1_9FIRM</name>
<dbReference type="AlphaFoldDB" id="A0AAW4UUJ1"/>
<dbReference type="Proteomes" id="UP001197741">
    <property type="component" value="Unassembled WGS sequence"/>
</dbReference>
<protein>
    <submittedName>
        <fullName evidence="1">Uncharacterized protein</fullName>
    </submittedName>
</protein>
<proteinExistence type="predicted"/>
<gene>
    <name evidence="1" type="ORF">LIZ82_15605</name>
</gene>
<reference evidence="1" key="1">
    <citation type="submission" date="2021-10" db="EMBL/GenBank/DDBJ databases">
        <title>Collection of gut derived symbiotic bacterial strains cultured from healthy donors.</title>
        <authorList>
            <person name="Lin H."/>
            <person name="Littmann E."/>
            <person name="Kohout C."/>
            <person name="Pamer E.G."/>
        </authorList>
    </citation>
    <scope>NUCLEOTIDE SEQUENCE</scope>
    <source>
        <strain evidence="1">DFI.7.28A</strain>
    </source>
</reference>
<comment type="caution">
    <text evidence="1">The sequence shown here is derived from an EMBL/GenBank/DDBJ whole genome shotgun (WGS) entry which is preliminary data.</text>
</comment>
<dbReference type="RefSeq" id="WP_306783492.1">
    <property type="nucleotide sequence ID" value="NZ_JAJCJQ010000046.1"/>
</dbReference>
<accession>A0AAW4UUJ1</accession>